<dbReference type="GeneID" id="37053632"/>
<accession>A0A317V3T3</accession>
<evidence type="ECO:0000256" key="1">
    <source>
        <dbReference type="SAM" id="Phobius"/>
    </source>
</evidence>
<gene>
    <name evidence="2" type="ORF">BO83DRAFT_380096</name>
</gene>
<dbReference type="AlphaFoldDB" id="A0A317V3T3"/>
<keyword evidence="1" id="KW-1133">Transmembrane helix</keyword>
<organism evidence="2 3">
    <name type="scientific">Aspergillus eucalypticola (strain CBS 122712 / IBT 29274)</name>
    <dbReference type="NCBI Taxonomy" id="1448314"/>
    <lineage>
        <taxon>Eukaryota</taxon>
        <taxon>Fungi</taxon>
        <taxon>Dikarya</taxon>
        <taxon>Ascomycota</taxon>
        <taxon>Pezizomycotina</taxon>
        <taxon>Eurotiomycetes</taxon>
        <taxon>Eurotiomycetidae</taxon>
        <taxon>Eurotiales</taxon>
        <taxon>Aspergillaceae</taxon>
        <taxon>Aspergillus</taxon>
        <taxon>Aspergillus subgen. Circumdati</taxon>
    </lineage>
</organism>
<dbReference type="VEuPathDB" id="FungiDB:BO83DRAFT_380096"/>
<feature type="transmembrane region" description="Helical" evidence="1">
    <location>
        <begin position="20"/>
        <end position="39"/>
    </location>
</feature>
<name>A0A317V3T3_ASPEC</name>
<evidence type="ECO:0000313" key="3">
    <source>
        <dbReference type="Proteomes" id="UP000246171"/>
    </source>
</evidence>
<reference evidence="2" key="1">
    <citation type="submission" date="2016-12" db="EMBL/GenBank/DDBJ databases">
        <title>The genomes of Aspergillus section Nigri reveals drivers in fungal speciation.</title>
        <authorList>
            <consortium name="DOE Joint Genome Institute"/>
            <person name="Vesth T.C."/>
            <person name="Nybo J."/>
            <person name="Theobald S."/>
            <person name="Brandl J."/>
            <person name="Frisvad J.C."/>
            <person name="Nielsen K.F."/>
            <person name="Lyhne E.K."/>
            <person name="Kogle M.E."/>
            <person name="Kuo A."/>
            <person name="Riley R."/>
            <person name="Clum A."/>
            <person name="Nolan M."/>
            <person name="Lipzen A."/>
            <person name="Salamov A."/>
            <person name="Henrissat B."/>
            <person name="Wiebenga A."/>
            <person name="De vries R.P."/>
            <person name="Grigoriev I.V."/>
            <person name="Mortensen U.H."/>
            <person name="Andersen M.R."/>
            <person name="Baker S.E."/>
        </authorList>
    </citation>
    <scope>NUCLEOTIDE SEQUENCE</scope>
    <source>
        <strain evidence="2">CBS 122712</strain>
    </source>
</reference>
<proteinExistence type="predicted"/>
<keyword evidence="1" id="KW-0812">Transmembrane</keyword>
<protein>
    <submittedName>
        <fullName evidence="2">Uncharacterized protein</fullName>
    </submittedName>
</protein>
<dbReference type="RefSeq" id="XP_025386307.1">
    <property type="nucleotide sequence ID" value="XM_025531670.1"/>
</dbReference>
<keyword evidence="3" id="KW-1185">Reference proteome</keyword>
<dbReference type="Proteomes" id="UP000246171">
    <property type="component" value="Unassembled WGS sequence"/>
</dbReference>
<dbReference type="EMBL" id="MSFU01000019">
    <property type="protein sequence ID" value="PWY68934.1"/>
    <property type="molecule type" value="Genomic_DNA"/>
</dbReference>
<keyword evidence="1" id="KW-0472">Membrane</keyword>
<evidence type="ECO:0000313" key="2">
    <source>
        <dbReference type="EMBL" id="PWY68934.1"/>
    </source>
</evidence>
<comment type="caution">
    <text evidence="2">The sequence shown here is derived from an EMBL/GenBank/DDBJ whole genome shotgun (WGS) entry which is preliminary data.</text>
</comment>
<sequence>MPALPRSCHVLDRAVLGLGRVILIFRGVSGICHFLMLIAGEVSIQSDRIAVARSMREDIYYEDQSIM</sequence>